<evidence type="ECO:0000259" key="1">
    <source>
        <dbReference type="Pfam" id="PF01636"/>
    </source>
</evidence>
<dbReference type="EMBL" id="JAFBDT010000017">
    <property type="protein sequence ID" value="MBM7562363.1"/>
    <property type="molecule type" value="Genomic_DNA"/>
</dbReference>
<organism evidence="2 3">
    <name type="scientific">Fusibacter tunisiensis</name>
    <dbReference type="NCBI Taxonomy" id="1008308"/>
    <lineage>
        <taxon>Bacteria</taxon>
        <taxon>Bacillati</taxon>
        <taxon>Bacillota</taxon>
        <taxon>Clostridia</taxon>
        <taxon>Eubacteriales</taxon>
        <taxon>Eubacteriales Family XII. Incertae Sedis</taxon>
        <taxon>Fusibacter</taxon>
    </lineage>
</organism>
<evidence type="ECO:0000313" key="3">
    <source>
        <dbReference type="Proteomes" id="UP000767854"/>
    </source>
</evidence>
<keyword evidence="2" id="KW-0418">Kinase</keyword>
<protein>
    <submittedName>
        <fullName evidence="2">Ser/Thr protein kinase RdoA (MazF antagonist)</fullName>
    </submittedName>
</protein>
<dbReference type="Proteomes" id="UP000767854">
    <property type="component" value="Unassembled WGS sequence"/>
</dbReference>
<dbReference type="RefSeq" id="WP_204664719.1">
    <property type="nucleotide sequence ID" value="NZ_JAFBDT010000017.1"/>
</dbReference>
<evidence type="ECO:0000313" key="2">
    <source>
        <dbReference type="EMBL" id="MBM7562363.1"/>
    </source>
</evidence>
<accession>A0ABS2MSF6</accession>
<dbReference type="PANTHER" id="PTHR21310">
    <property type="entry name" value="AMINOGLYCOSIDE PHOSPHOTRANSFERASE-RELATED-RELATED"/>
    <property type="match status" value="1"/>
</dbReference>
<keyword evidence="3" id="KW-1185">Reference proteome</keyword>
<dbReference type="Pfam" id="PF01636">
    <property type="entry name" value="APH"/>
    <property type="match status" value="1"/>
</dbReference>
<dbReference type="InterPro" id="IPR002575">
    <property type="entry name" value="Aminoglycoside_PTrfase"/>
</dbReference>
<keyword evidence="2" id="KW-0808">Transferase</keyword>
<comment type="caution">
    <text evidence="2">The sequence shown here is derived from an EMBL/GenBank/DDBJ whole genome shotgun (WGS) entry which is preliminary data.</text>
</comment>
<gene>
    <name evidence="2" type="ORF">JOC49_001913</name>
</gene>
<sequence length="316" mass="37984">MIEQLSDAIHEIVFDTFQETVINYYECGHHDLNRNRVYQVNTSENRYILKFYYKPNKRIRELNALTYFHDAKLKILNYGIWKNYLEWSLYGYIDGDMLQSVIKVLTFENKAVIFDEIGQRMAKLHACKTFDYFGDWTVHKQSPLIEYKQFIIKDTERIIHNFQAIKAHQNIRDQKAVQIVRDEYRNIRTLDIGRLCHRDLDGRNLIVKAREDGMYHLEAILDFEKCVVFNEHLDTIGLFRKYFIESPELIPYFIKGYKKYHDISPSFNKELKFNLFRLGLDLSSWSQNVSKSFYDESIEYLRTLITIETDIINYHF</sequence>
<proteinExistence type="predicted"/>
<dbReference type="SUPFAM" id="SSF56112">
    <property type="entry name" value="Protein kinase-like (PK-like)"/>
    <property type="match status" value="1"/>
</dbReference>
<dbReference type="InterPro" id="IPR011009">
    <property type="entry name" value="Kinase-like_dom_sf"/>
</dbReference>
<dbReference type="Gene3D" id="3.90.1200.10">
    <property type="match status" value="1"/>
</dbReference>
<dbReference type="Gene3D" id="3.30.200.150">
    <property type="match status" value="1"/>
</dbReference>
<feature type="domain" description="Aminoglycoside phosphotransferase" evidence="1">
    <location>
        <begin position="34"/>
        <end position="258"/>
    </location>
</feature>
<dbReference type="GO" id="GO:0016301">
    <property type="term" value="F:kinase activity"/>
    <property type="evidence" value="ECO:0007669"/>
    <property type="project" value="UniProtKB-KW"/>
</dbReference>
<dbReference type="InterPro" id="IPR051678">
    <property type="entry name" value="AGP_Transferase"/>
</dbReference>
<name>A0ABS2MSF6_9FIRM</name>
<reference evidence="2 3" key="1">
    <citation type="submission" date="2021-01" db="EMBL/GenBank/DDBJ databases">
        <title>Genomic Encyclopedia of Type Strains, Phase IV (KMG-IV): sequencing the most valuable type-strain genomes for metagenomic binning, comparative biology and taxonomic classification.</title>
        <authorList>
            <person name="Goeker M."/>
        </authorList>
    </citation>
    <scope>NUCLEOTIDE SEQUENCE [LARGE SCALE GENOMIC DNA]</scope>
    <source>
        <strain evidence="2 3">DSM 24436</strain>
    </source>
</reference>